<dbReference type="SUPFAM" id="SSF46785">
    <property type="entry name" value="Winged helix' DNA-binding domain"/>
    <property type="match status" value="1"/>
</dbReference>
<name>A0A839K4I0_9FIRM</name>
<evidence type="ECO:0000256" key="1">
    <source>
        <dbReference type="SAM" id="MobiDB-lite"/>
    </source>
</evidence>
<dbReference type="Pfam" id="PF13730">
    <property type="entry name" value="HTH_36"/>
    <property type="match status" value="1"/>
</dbReference>
<sequence>MTKQAELKQRAYASSLKSRALSVLIYLIDRSNKDLTCFPAIPTMAEQLHISVSTVKRALKELVDAGYLEKAARFRDKNRGQSSNLYTLLFVEQPPASDYDNTSGEEHRDDINTPDEEMQSKGHAVKYITFDTLAEKTKTEQKPSSSEKVQEDEIECSDCYDRPIRSVFCTPVQIAALSKYMKPQRIFDRLRVPYLVPFPNSLFLQWTGAESSLVPP</sequence>
<dbReference type="AlphaFoldDB" id="A0A839K4I0"/>
<dbReference type="InterPro" id="IPR036388">
    <property type="entry name" value="WH-like_DNA-bd_sf"/>
</dbReference>
<gene>
    <name evidence="2" type="ORF">H0486_11915</name>
</gene>
<dbReference type="InterPro" id="IPR036390">
    <property type="entry name" value="WH_DNA-bd_sf"/>
</dbReference>
<dbReference type="Gene3D" id="1.10.10.10">
    <property type="entry name" value="Winged helix-like DNA-binding domain superfamily/Winged helix DNA-binding domain"/>
    <property type="match status" value="1"/>
</dbReference>
<dbReference type="Proteomes" id="UP000574276">
    <property type="component" value="Unassembled WGS sequence"/>
</dbReference>
<evidence type="ECO:0000313" key="3">
    <source>
        <dbReference type="Proteomes" id="UP000574276"/>
    </source>
</evidence>
<accession>A0A839K4I0</accession>
<proteinExistence type="predicted"/>
<evidence type="ECO:0000313" key="2">
    <source>
        <dbReference type="EMBL" id="MBB2183581.1"/>
    </source>
</evidence>
<reference evidence="2 3" key="1">
    <citation type="submission" date="2020-07" db="EMBL/GenBank/DDBJ databases">
        <title>Characterization and genome sequencing of isolate MD1, a novel member within the family Lachnospiraceae.</title>
        <authorList>
            <person name="Rettenmaier R."/>
            <person name="Di Bello L."/>
            <person name="Zinser C."/>
            <person name="Scheitz K."/>
            <person name="Liebl W."/>
            <person name="Zverlov V."/>
        </authorList>
    </citation>
    <scope>NUCLEOTIDE SEQUENCE [LARGE SCALE GENOMIC DNA]</scope>
    <source>
        <strain evidence="2 3">MD1</strain>
    </source>
</reference>
<protein>
    <submittedName>
        <fullName evidence="2">Helix-turn-helix domain-containing protein</fullName>
    </submittedName>
</protein>
<feature type="region of interest" description="Disordered" evidence="1">
    <location>
        <begin position="96"/>
        <end position="118"/>
    </location>
</feature>
<dbReference type="EMBL" id="JACEGA010000001">
    <property type="protein sequence ID" value="MBB2183581.1"/>
    <property type="molecule type" value="Genomic_DNA"/>
</dbReference>
<keyword evidence="3" id="KW-1185">Reference proteome</keyword>
<organism evidence="2 3">
    <name type="scientific">Variimorphobacter saccharofermentans</name>
    <dbReference type="NCBI Taxonomy" id="2755051"/>
    <lineage>
        <taxon>Bacteria</taxon>
        <taxon>Bacillati</taxon>
        <taxon>Bacillota</taxon>
        <taxon>Clostridia</taxon>
        <taxon>Lachnospirales</taxon>
        <taxon>Lachnospiraceae</taxon>
        <taxon>Variimorphobacter</taxon>
    </lineage>
</organism>
<comment type="caution">
    <text evidence="2">The sequence shown here is derived from an EMBL/GenBank/DDBJ whole genome shotgun (WGS) entry which is preliminary data.</text>
</comment>